<gene>
    <name evidence="8" type="ORF">C7H08_07100</name>
</gene>
<keyword evidence="9" id="KW-1185">Reference proteome</keyword>
<evidence type="ECO:0000256" key="6">
    <source>
        <dbReference type="SAM" id="Phobius"/>
    </source>
</evidence>
<reference evidence="8 9" key="1">
    <citation type="submission" date="2018-03" db="EMBL/GenBank/DDBJ databases">
        <title>Marinobacter brunus sp. nov., a marine bacterium of Gamma-proteobacteria isolated from the surface seawater of the South China Sea.</title>
        <authorList>
            <person name="Cheng H."/>
            <person name="Wu Y.-H."/>
            <person name="Xamxidin M."/>
            <person name="Xu X.-W."/>
        </authorList>
    </citation>
    <scope>NUCLEOTIDE SEQUENCE [LARGE SCALE GENOMIC DNA]</scope>
    <source>
        <strain evidence="8 9">JCM 30472</strain>
    </source>
</reference>
<evidence type="ECO:0000313" key="9">
    <source>
        <dbReference type="Proteomes" id="UP000238385"/>
    </source>
</evidence>
<evidence type="ECO:0000313" key="8">
    <source>
        <dbReference type="EMBL" id="PSF08448.1"/>
    </source>
</evidence>
<feature type="transmembrane region" description="Helical" evidence="6">
    <location>
        <begin position="30"/>
        <end position="47"/>
    </location>
</feature>
<dbReference type="AlphaFoldDB" id="A0A2T1KEH7"/>
<evidence type="ECO:0000256" key="4">
    <source>
        <dbReference type="ARBA" id="ARBA00022989"/>
    </source>
</evidence>
<comment type="subcellular location">
    <subcellularLocation>
        <location evidence="1">Cell membrane</location>
        <topology evidence="1">Multi-pass membrane protein</topology>
    </subcellularLocation>
</comment>
<dbReference type="OrthoDB" id="5797393at2"/>
<organism evidence="8 9">
    <name type="scientific">Marinobacter halophilus</name>
    <dbReference type="NCBI Taxonomy" id="1323740"/>
    <lineage>
        <taxon>Bacteria</taxon>
        <taxon>Pseudomonadati</taxon>
        <taxon>Pseudomonadota</taxon>
        <taxon>Gammaproteobacteria</taxon>
        <taxon>Pseudomonadales</taxon>
        <taxon>Marinobacteraceae</taxon>
        <taxon>Marinobacter</taxon>
    </lineage>
</organism>
<proteinExistence type="predicted"/>
<evidence type="ECO:0000256" key="1">
    <source>
        <dbReference type="ARBA" id="ARBA00004651"/>
    </source>
</evidence>
<evidence type="ECO:0000256" key="2">
    <source>
        <dbReference type="ARBA" id="ARBA00022475"/>
    </source>
</evidence>
<evidence type="ECO:0000256" key="3">
    <source>
        <dbReference type="ARBA" id="ARBA00022692"/>
    </source>
</evidence>
<accession>A0A2T1KEH7</accession>
<dbReference type="EMBL" id="PXNN01000011">
    <property type="protein sequence ID" value="PSF08448.1"/>
    <property type="molecule type" value="Genomic_DNA"/>
</dbReference>
<feature type="domain" description="MrpA C-terminal/MbhD" evidence="7">
    <location>
        <begin position="13"/>
        <end position="76"/>
    </location>
</feature>
<evidence type="ECO:0000256" key="5">
    <source>
        <dbReference type="ARBA" id="ARBA00023136"/>
    </source>
</evidence>
<keyword evidence="3 6" id="KW-0812">Transmembrane</keyword>
<evidence type="ECO:0000259" key="7">
    <source>
        <dbReference type="Pfam" id="PF13244"/>
    </source>
</evidence>
<protein>
    <recommendedName>
        <fullName evidence="7">MrpA C-terminal/MbhD domain-containing protein</fullName>
    </recommendedName>
</protein>
<dbReference type="Pfam" id="PF13244">
    <property type="entry name" value="MbhD"/>
    <property type="match status" value="1"/>
</dbReference>
<keyword evidence="5 6" id="KW-0472">Membrane</keyword>
<dbReference type="Proteomes" id="UP000238385">
    <property type="component" value="Unassembled WGS sequence"/>
</dbReference>
<sequence>MIEWALDGLLVLALLVTAVATLASRDLFRAVVMFIAFGLLMALVWVRLQAPDIALAEAAIGAGLTGVLLLDAARHLGYGRADPCEGQDSDDGQAGPSR</sequence>
<dbReference type="GO" id="GO:0005886">
    <property type="term" value="C:plasma membrane"/>
    <property type="evidence" value="ECO:0007669"/>
    <property type="project" value="UniProtKB-SubCell"/>
</dbReference>
<feature type="transmembrane region" description="Helical" evidence="6">
    <location>
        <begin position="6"/>
        <end position="23"/>
    </location>
</feature>
<comment type="caution">
    <text evidence="8">The sequence shown here is derived from an EMBL/GenBank/DDBJ whole genome shotgun (WGS) entry which is preliminary data.</text>
</comment>
<feature type="transmembrane region" description="Helical" evidence="6">
    <location>
        <begin position="53"/>
        <end position="70"/>
    </location>
</feature>
<keyword evidence="4 6" id="KW-1133">Transmembrane helix</keyword>
<name>A0A2T1KEH7_9GAMM</name>
<dbReference type="RefSeq" id="WP_106671050.1">
    <property type="nucleotide sequence ID" value="NZ_BMFE01000001.1"/>
</dbReference>
<dbReference type="InterPro" id="IPR025383">
    <property type="entry name" value="MrpA_C/MbhD"/>
</dbReference>
<keyword evidence="2" id="KW-1003">Cell membrane</keyword>